<dbReference type="InterPro" id="IPR036388">
    <property type="entry name" value="WH-like_DNA-bd_sf"/>
</dbReference>
<dbReference type="Proteomes" id="UP000016505">
    <property type="component" value="Chromosome I"/>
</dbReference>
<dbReference type="InterPro" id="IPR000847">
    <property type="entry name" value="LysR_HTH_N"/>
</dbReference>
<accession>A0A290S2E4</accession>
<keyword evidence="3" id="KW-0238">DNA-binding</keyword>
<dbReference type="AlphaFoldDB" id="A0A290S2E4"/>
<evidence type="ECO:0000313" key="7">
    <source>
        <dbReference type="Proteomes" id="UP000016505"/>
    </source>
</evidence>
<organism evidence="6 7">
    <name type="scientific">Pseudoalteromonas arctica A 37-1-2</name>
    <dbReference type="NCBI Taxonomy" id="1117313"/>
    <lineage>
        <taxon>Bacteria</taxon>
        <taxon>Pseudomonadati</taxon>
        <taxon>Pseudomonadota</taxon>
        <taxon>Gammaproteobacteria</taxon>
        <taxon>Alteromonadales</taxon>
        <taxon>Pseudoalteromonadaceae</taxon>
        <taxon>Pseudoalteromonas</taxon>
    </lineage>
</organism>
<dbReference type="Pfam" id="PF03466">
    <property type="entry name" value="LysR_substrate"/>
    <property type="match status" value="1"/>
</dbReference>
<dbReference type="Gene3D" id="3.40.190.290">
    <property type="match status" value="1"/>
</dbReference>
<dbReference type="PROSITE" id="PS50931">
    <property type="entry name" value="HTH_LYSR"/>
    <property type="match status" value="1"/>
</dbReference>
<name>A0A290S2E4_9GAMM</name>
<dbReference type="RefSeq" id="WP_010552566.1">
    <property type="nucleotide sequence ID" value="NZ_CP011025.1"/>
</dbReference>
<evidence type="ECO:0000256" key="2">
    <source>
        <dbReference type="ARBA" id="ARBA00023015"/>
    </source>
</evidence>
<protein>
    <recommendedName>
        <fullName evidence="5">HTH lysR-type domain-containing protein</fullName>
    </recommendedName>
</protein>
<reference evidence="6 7" key="1">
    <citation type="journal article" date="2012" name="J. Bacteriol.">
        <title>Genome sequences of type strains of seven species of the marine bacterium Pseudoalteromonas.</title>
        <authorList>
            <person name="Xie B.B."/>
            <person name="Shu Y.L."/>
            <person name="Qin Q.L."/>
            <person name="Rong J.C."/>
            <person name="Zhang X.Y."/>
            <person name="Chen X.L."/>
            <person name="Shi M."/>
            <person name="He H.L."/>
            <person name="Zhou B.C."/>
            <person name="Zhang Y.Z."/>
        </authorList>
    </citation>
    <scope>NUCLEOTIDE SEQUENCE [LARGE SCALE GENOMIC DNA]</scope>
    <source>
        <strain evidence="6 7">A 37-1-2</strain>
    </source>
</reference>
<dbReference type="PANTHER" id="PTHR30537">
    <property type="entry name" value="HTH-TYPE TRANSCRIPTIONAL REGULATOR"/>
    <property type="match status" value="1"/>
</dbReference>
<dbReference type="GO" id="GO:0006351">
    <property type="term" value="P:DNA-templated transcription"/>
    <property type="evidence" value="ECO:0007669"/>
    <property type="project" value="TreeGrafter"/>
</dbReference>
<dbReference type="SUPFAM" id="SSF46785">
    <property type="entry name" value="Winged helix' DNA-binding domain"/>
    <property type="match status" value="1"/>
</dbReference>
<evidence type="ECO:0000256" key="4">
    <source>
        <dbReference type="ARBA" id="ARBA00023163"/>
    </source>
</evidence>
<dbReference type="CDD" id="cd08422">
    <property type="entry name" value="PBP2_CrgA_like"/>
    <property type="match status" value="1"/>
</dbReference>
<evidence type="ECO:0000259" key="5">
    <source>
        <dbReference type="PROSITE" id="PS50931"/>
    </source>
</evidence>
<dbReference type="OrthoDB" id="9786526at2"/>
<dbReference type="KEGG" id="part:PARC_a1703"/>
<dbReference type="Pfam" id="PF00126">
    <property type="entry name" value="HTH_1"/>
    <property type="match status" value="1"/>
</dbReference>
<comment type="similarity">
    <text evidence="1">Belongs to the LysR transcriptional regulatory family.</text>
</comment>
<dbReference type="SUPFAM" id="SSF53850">
    <property type="entry name" value="Periplasmic binding protein-like II"/>
    <property type="match status" value="1"/>
</dbReference>
<dbReference type="GO" id="GO:0003700">
    <property type="term" value="F:DNA-binding transcription factor activity"/>
    <property type="evidence" value="ECO:0007669"/>
    <property type="project" value="InterPro"/>
</dbReference>
<feature type="domain" description="HTH lysR-type" evidence="5">
    <location>
        <begin position="1"/>
        <end position="59"/>
    </location>
</feature>
<evidence type="ECO:0000313" key="6">
    <source>
        <dbReference type="EMBL" id="ATC86286.1"/>
    </source>
</evidence>
<dbReference type="InterPro" id="IPR058163">
    <property type="entry name" value="LysR-type_TF_proteobact-type"/>
</dbReference>
<evidence type="ECO:0000256" key="1">
    <source>
        <dbReference type="ARBA" id="ARBA00009437"/>
    </source>
</evidence>
<dbReference type="InterPro" id="IPR036390">
    <property type="entry name" value="WH_DNA-bd_sf"/>
</dbReference>
<dbReference type="GO" id="GO:0043565">
    <property type="term" value="F:sequence-specific DNA binding"/>
    <property type="evidence" value="ECO:0007669"/>
    <property type="project" value="TreeGrafter"/>
</dbReference>
<dbReference type="PANTHER" id="PTHR30537:SF5">
    <property type="entry name" value="HTH-TYPE TRANSCRIPTIONAL ACTIVATOR TTDR-RELATED"/>
    <property type="match status" value="1"/>
</dbReference>
<gene>
    <name evidence="6" type="ORF">PARC_a1703</name>
</gene>
<evidence type="ECO:0000256" key="3">
    <source>
        <dbReference type="ARBA" id="ARBA00023125"/>
    </source>
</evidence>
<sequence>MDTIIGIKTIIAVVETGSFTAAGDRLGLSKALVSKYVGIVEQDLGVRLFNRSTRRISITEAGQSYYASVVPVIESYSEMLDNLSGQTALASGKLRVSAPVSFGESNLAPLMPELLSRYPDLSIDLVLSDKTIDLLEEGVDLAIRIGSVSDSNLIARQITSYPLILCASADYIQRFGAPASVDELEQHATVIDSNFKIGRHWPLVSPSGEALTASVNSRVSVNNPQAVKEVVVAGGGIGLIPEIVVRDDIASGKLVQVMQGYKTFEFGLFAIYPHRKFVAQKVTSFIHFLFEKFEAKPKTKKPKIS</sequence>
<dbReference type="Gene3D" id="1.10.10.10">
    <property type="entry name" value="Winged helix-like DNA-binding domain superfamily/Winged helix DNA-binding domain"/>
    <property type="match status" value="1"/>
</dbReference>
<keyword evidence="2" id="KW-0805">Transcription regulation</keyword>
<keyword evidence="4" id="KW-0804">Transcription</keyword>
<dbReference type="InterPro" id="IPR005119">
    <property type="entry name" value="LysR_subst-bd"/>
</dbReference>
<dbReference type="FunFam" id="1.10.10.10:FF:000001">
    <property type="entry name" value="LysR family transcriptional regulator"/>
    <property type="match status" value="1"/>
</dbReference>
<dbReference type="EMBL" id="CP011025">
    <property type="protein sequence ID" value="ATC86286.1"/>
    <property type="molecule type" value="Genomic_DNA"/>
</dbReference>
<proteinExistence type="inferred from homology"/>